<keyword evidence="4" id="KW-0804">Transcription</keyword>
<dbReference type="SUPFAM" id="SSF101936">
    <property type="entry name" value="DNA-binding pseudobarrel domain"/>
    <property type="match status" value="2"/>
</dbReference>
<organism evidence="8">
    <name type="scientific">Arundo donax</name>
    <name type="common">Giant reed</name>
    <name type="synonym">Donax arundinaceus</name>
    <dbReference type="NCBI Taxonomy" id="35708"/>
    <lineage>
        <taxon>Eukaryota</taxon>
        <taxon>Viridiplantae</taxon>
        <taxon>Streptophyta</taxon>
        <taxon>Embryophyta</taxon>
        <taxon>Tracheophyta</taxon>
        <taxon>Spermatophyta</taxon>
        <taxon>Magnoliopsida</taxon>
        <taxon>Liliopsida</taxon>
        <taxon>Poales</taxon>
        <taxon>Poaceae</taxon>
        <taxon>PACMAD clade</taxon>
        <taxon>Arundinoideae</taxon>
        <taxon>Arundineae</taxon>
        <taxon>Arundo</taxon>
    </lineage>
</organism>
<dbReference type="PROSITE" id="PS50863">
    <property type="entry name" value="B3"/>
    <property type="match status" value="2"/>
</dbReference>
<dbReference type="AlphaFoldDB" id="A0A0A8XMY6"/>
<dbReference type="Gene3D" id="2.40.330.10">
    <property type="entry name" value="DNA-binding pseudobarrel domain"/>
    <property type="match status" value="2"/>
</dbReference>
<keyword evidence="2" id="KW-0805">Transcription regulation</keyword>
<protein>
    <recommendedName>
        <fullName evidence="7">TF-B3 domain-containing protein</fullName>
    </recommendedName>
</protein>
<accession>A0A0A8XMY6</accession>
<keyword evidence="5" id="KW-0539">Nucleus</keyword>
<proteinExistence type="predicted"/>
<sequence length="281" mass="32027">MIGRDTSRRPQFISVLPQDSMEKMLIPAMFVQHYMPKEHLNNLMAVVLGPLGKVWRIELEMNRSDVFFTGRWPELLAFHGITKANALLLRYEGNMAFTVKVFEPDGCQRESRHKDIPMQQNTGKQQKAPSASIQKRKSKNDCPSSGGQKKPKASMTSLNKASLWRKTKHVIGPPAWIRKHVNTSTRENQLCLAISFCDATGLRGTCTITLKTSMNSTGSWLLHGRPYKNNSYLFVRGWRRFCQENSLKEGDICTFNVIKATLWHAVITRCEEKINQLCNVS</sequence>
<dbReference type="InterPro" id="IPR039218">
    <property type="entry name" value="REM_fam"/>
</dbReference>
<reference evidence="8" key="1">
    <citation type="submission" date="2014-09" db="EMBL/GenBank/DDBJ databases">
        <authorList>
            <person name="Magalhaes I.L.F."/>
            <person name="Oliveira U."/>
            <person name="Santos F.R."/>
            <person name="Vidigal T.H.D.A."/>
            <person name="Brescovit A.D."/>
            <person name="Santos A.J."/>
        </authorList>
    </citation>
    <scope>NUCLEOTIDE SEQUENCE</scope>
    <source>
        <tissue evidence="8">Shoot tissue taken approximately 20 cm above the soil surface</tissue>
    </source>
</reference>
<name>A0A0A8XMY6_ARUDO</name>
<dbReference type="EMBL" id="GBRH01283411">
    <property type="protein sequence ID" value="JAD14484.1"/>
    <property type="molecule type" value="Transcribed_RNA"/>
</dbReference>
<feature type="domain" description="TF-B3" evidence="7">
    <location>
        <begin position="9"/>
        <end position="105"/>
    </location>
</feature>
<dbReference type="InterPro" id="IPR003340">
    <property type="entry name" value="B3_DNA-bd"/>
</dbReference>
<evidence type="ECO:0000256" key="2">
    <source>
        <dbReference type="ARBA" id="ARBA00023015"/>
    </source>
</evidence>
<feature type="compositionally biased region" description="Polar residues" evidence="6">
    <location>
        <begin position="118"/>
        <end position="133"/>
    </location>
</feature>
<dbReference type="PANTHER" id="PTHR31674">
    <property type="entry name" value="B3 DOMAIN-CONTAINING PROTEIN REM-LIKE 3-RELATED"/>
    <property type="match status" value="1"/>
</dbReference>
<dbReference type="Pfam" id="PF02362">
    <property type="entry name" value="B3"/>
    <property type="match status" value="2"/>
</dbReference>
<dbReference type="CDD" id="cd10017">
    <property type="entry name" value="B3_DNA"/>
    <property type="match status" value="2"/>
</dbReference>
<evidence type="ECO:0000259" key="7">
    <source>
        <dbReference type="PROSITE" id="PS50863"/>
    </source>
</evidence>
<dbReference type="GO" id="GO:0003677">
    <property type="term" value="F:DNA binding"/>
    <property type="evidence" value="ECO:0007669"/>
    <property type="project" value="UniProtKB-KW"/>
</dbReference>
<dbReference type="GO" id="GO:0005634">
    <property type="term" value="C:nucleus"/>
    <property type="evidence" value="ECO:0007669"/>
    <property type="project" value="UniProtKB-SubCell"/>
</dbReference>
<dbReference type="SMART" id="SM01019">
    <property type="entry name" value="B3"/>
    <property type="match status" value="2"/>
</dbReference>
<evidence type="ECO:0000256" key="6">
    <source>
        <dbReference type="SAM" id="MobiDB-lite"/>
    </source>
</evidence>
<evidence type="ECO:0000256" key="3">
    <source>
        <dbReference type="ARBA" id="ARBA00023125"/>
    </source>
</evidence>
<dbReference type="InterPro" id="IPR015300">
    <property type="entry name" value="DNA-bd_pseudobarrel_sf"/>
</dbReference>
<evidence type="ECO:0000256" key="5">
    <source>
        <dbReference type="ARBA" id="ARBA00023242"/>
    </source>
</evidence>
<keyword evidence="3" id="KW-0238">DNA-binding</keyword>
<evidence type="ECO:0000313" key="8">
    <source>
        <dbReference type="EMBL" id="JAD14484.1"/>
    </source>
</evidence>
<comment type="subcellular location">
    <subcellularLocation>
        <location evidence="1">Nucleus</location>
    </subcellularLocation>
</comment>
<reference evidence="8" key="2">
    <citation type="journal article" date="2015" name="Data Brief">
        <title>Shoot transcriptome of the giant reed, Arundo donax.</title>
        <authorList>
            <person name="Barrero R.A."/>
            <person name="Guerrero F.D."/>
            <person name="Moolhuijzen P."/>
            <person name="Goolsby J.A."/>
            <person name="Tidwell J."/>
            <person name="Bellgard S.E."/>
            <person name="Bellgard M.I."/>
        </authorList>
    </citation>
    <scope>NUCLEOTIDE SEQUENCE</scope>
    <source>
        <tissue evidence="8">Shoot tissue taken approximately 20 cm above the soil surface</tissue>
    </source>
</reference>
<evidence type="ECO:0000256" key="4">
    <source>
        <dbReference type="ARBA" id="ARBA00023163"/>
    </source>
</evidence>
<evidence type="ECO:0000256" key="1">
    <source>
        <dbReference type="ARBA" id="ARBA00004123"/>
    </source>
</evidence>
<feature type="region of interest" description="Disordered" evidence="6">
    <location>
        <begin position="108"/>
        <end position="158"/>
    </location>
</feature>
<feature type="domain" description="TF-B3" evidence="7">
    <location>
        <begin position="175"/>
        <end position="271"/>
    </location>
</feature>
<dbReference type="PANTHER" id="PTHR31674:SF86">
    <property type="entry name" value="B3 DOMAIN-CONTAINING PROTEIN OS04G0347400-RELATED"/>
    <property type="match status" value="1"/>
</dbReference>